<protein>
    <submittedName>
        <fullName evidence="2">Uncharacterized protein</fullName>
    </submittedName>
</protein>
<proteinExistence type="predicted"/>
<evidence type="ECO:0000256" key="1">
    <source>
        <dbReference type="SAM" id="MobiDB-lite"/>
    </source>
</evidence>
<dbReference type="AlphaFoldDB" id="A0A9D3XT56"/>
<sequence length="140" mass="14873">MVCRLVASKCRRQGAGRVSAGLPQKQLQKGQRPKVQPALRLTQPVILQPTPQAPKRQKRPVSCQGGPEIQDRWGEAYEPRQRGKFAFPARSAGSGITPSAWGVMTWLQSATEGLLGPLSGLSAGVTAGCARRCGVNGSKA</sequence>
<feature type="region of interest" description="Disordered" evidence="1">
    <location>
        <begin position="49"/>
        <end position="76"/>
    </location>
</feature>
<evidence type="ECO:0000313" key="2">
    <source>
        <dbReference type="EMBL" id="KAH1185602.1"/>
    </source>
</evidence>
<dbReference type="EMBL" id="JAHDVG010000463">
    <property type="protein sequence ID" value="KAH1185602.1"/>
    <property type="molecule type" value="Genomic_DNA"/>
</dbReference>
<accession>A0A9D3XT56</accession>
<comment type="caution">
    <text evidence="2">The sequence shown here is derived from an EMBL/GenBank/DDBJ whole genome shotgun (WGS) entry which is preliminary data.</text>
</comment>
<gene>
    <name evidence="2" type="ORF">KIL84_018351</name>
</gene>
<keyword evidence="3" id="KW-1185">Reference proteome</keyword>
<dbReference type="Proteomes" id="UP000827986">
    <property type="component" value="Unassembled WGS sequence"/>
</dbReference>
<name>A0A9D3XT56_9SAUR</name>
<evidence type="ECO:0000313" key="3">
    <source>
        <dbReference type="Proteomes" id="UP000827986"/>
    </source>
</evidence>
<organism evidence="2 3">
    <name type="scientific">Mauremys mutica</name>
    <name type="common">yellowpond turtle</name>
    <dbReference type="NCBI Taxonomy" id="74926"/>
    <lineage>
        <taxon>Eukaryota</taxon>
        <taxon>Metazoa</taxon>
        <taxon>Chordata</taxon>
        <taxon>Craniata</taxon>
        <taxon>Vertebrata</taxon>
        <taxon>Euteleostomi</taxon>
        <taxon>Archelosauria</taxon>
        <taxon>Testudinata</taxon>
        <taxon>Testudines</taxon>
        <taxon>Cryptodira</taxon>
        <taxon>Durocryptodira</taxon>
        <taxon>Testudinoidea</taxon>
        <taxon>Geoemydidae</taxon>
        <taxon>Geoemydinae</taxon>
        <taxon>Mauremys</taxon>
    </lineage>
</organism>
<reference evidence="2" key="1">
    <citation type="submission" date="2021-09" db="EMBL/GenBank/DDBJ databases">
        <title>The genome of Mauremys mutica provides insights into the evolution of semi-aquatic lifestyle.</title>
        <authorList>
            <person name="Gong S."/>
            <person name="Gao Y."/>
        </authorList>
    </citation>
    <scope>NUCLEOTIDE SEQUENCE</scope>
    <source>
        <strain evidence="2">MM-2020</strain>
        <tissue evidence="2">Muscle</tissue>
    </source>
</reference>